<evidence type="ECO:0000313" key="2">
    <source>
        <dbReference type="Proteomes" id="UP000521872"/>
    </source>
</evidence>
<protein>
    <recommendedName>
        <fullName evidence="3">F-box domain-containing protein</fullName>
    </recommendedName>
</protein>
<evidence type="ECO:0000313" key="1">
    <source>
        <dbReference type="EMBL" id="KAF4618852.1"/>
    </source>
</evidence>
<dbReference type="Gene3D" id="1.20.1280.50">
    <property type="match status" value="1"/>
</dbReference>
<gene>
    <name evidence="1" type="ORF">D9613_009674</name>
</gene>
<organism evidence="1 2">
    <name type="scientific">Agrocybe pediades</name>
    <dbReference type="NCBI Taxonomy" id="84607"/>
    <lineage>
        <taxon>Eukaryota</taxon>
        <taxon>Fungi</taxon>
        <taxon>Dikarya</taxon>
        <taxon>Basidiomycota</taxon>
        <taxon>Agaricomycotina</taxon>
        <taxon>Agaricomycetes</taxon>
        <taxon>Agaricomycetidae</taxon>
        <taxon>Agaricales</taxon>
        <taxon>Agaricineae</taxon>
        <taxon>Strophariaceae</taxon>
        <taxon>Agrocybe</taxon>
    </lineage>
</organism>
<name>A0A8H4VR02_9AGAR</name>
<reference evidence="1 2" key="1">
    <citation type="submission" date="2019-12" db="EMBL/GenBank/DDBJ databases">
        <authorList>
            <person name="Floudas D."/>
            <person name="Bentzer J."/>
            <person name="Ahren D."/>
            <person name="Johansson T."/>
            <person name="Persson P."/>
            <person name="Tunlid A."/>
        </authorList>
    </citation>
    <scope>NUCLEOTIDE SEQUENCE [LARGE SCALE GENOMIC DNA]</scope>
    <source>
        <strain evidence="1 2">CBS 102.39</strain>
    </source>
</reference>
<proteinExistence type="predicted"/>
<comment type="caution">
    <text evidence="1">The sequence shown here is derived from an EMBL/GenBank/DDBJ whole genome shotgun (WGS) entry which is preliminary data.</text>
</comment>
<evidence type="ECO:0008006" key="3">
    <source>
        <dbReference type="Google" id="ProtNLM"/>
    </source>
</evidence>
<sequence length="545" mass="61880">MSHSSTENNTIPEDILWHIFSELVGPIPEPPFSNTPKPLHPIFLMRVVSQVCSSWRGTAIGAASIWGRLIDIGFLCKQPKWWREEIMGRTKDAPLQVYGELKLPDHGADRAFFSTLISNEWYRVESFTIIAMDPTYSNDTTLWDQLWRQEAPSLMVFWLDLAESTIVPFPAGTINNIMFSNYAPSLRTLKVPFELYLPSSTSWLQELITLDIPLSKPIAWISDVLRRTPQLAILRLSERLYAIEPSSAAIKEEPSTLAPIKMGSLREIDIFCYSTRRLVQLFSILRFQESIFRKCIILCTDTREQDTSGLFNNISFIPSLICGLFQQVHSGQTSFASLLIFLHADGIQISAGRSSCSPPGYPKDPSFSFCIPAINLPFPTTILEILESLSKLNMGSVSSLLLLLEHDDAVWTTGINPRVALHAFLSQFSGLKTLSSTPQVLRLILKSIIDDPRILPSLRNVHFQFQFPNIQDLDALLSRRREIGLPLELLVFPEMVQMENEQEDYRHLENYQGLKVAWEPCPEDDEYVCGSGAPEVLLFRKKIWM</sequence>
<dbReference type="Proteomes" id="UP000521872">
    <property type="component" value="Unassembled WGS sequence"/>
</dbReference>
<dbReference type="AlphaFoldDB" id="A0A8H4VR02"/>
<keyword evidence="2" id="KW-1185">Reference proteome</keyword>
<dbReference type="EMBL" id="JAACJL010000017">
    <property type="protein sequence ID" value="KAF4618852.1"/>
    <property type="molecule type" value="Genomic_DNA"/>
</dbReference>
<accession>A0A8H4VR02</accession>